<dbReference type="SUPFAM" id="SSF49265">
    <property type="entry name" value="Fibronectin type III"/>
    <property type="match status" value="3"/>
</dbReference>
<dbReference type="GO" id="GO:0007156">
    <property type="term" value="P:homophilic cell adhesion via plasma membrane adhesion molecules"/>
    <property type="evidence" value="ECO:0007669"/>
    <property type="project" value="TreeGrafter"/>
</dbReference>
<dbReference type="InterPro" id="IPR036116">
    <property type="entry name" value="FN3_sf"/>
</dbReference>
<dbReference type="CDD" id="cd00063">
    <property type="entry name" value="FN3"/>
    <property type="match status" value="3"/>
</dbReference>
<evidence type="ECO:0000313" key="11">
    <source>
        <dbReference type="EMBL" id="VVD03840.1"/>
    </source>
</evidence>
<evidence type="ECO:0000256" key="5">
    <source>
        <dbReference type="ARBA" id="ARBA00022889"/>
    </source>
</evidence>
<dbReference type="FunFam" id="2.60.40.10:FF:000498">
    <property type="entry name" value="Down syndrome cell adhesion molecule, isoform J"/>
    <property type="match status" value="1"/>
</dbReference>
<evidence type="ECO:0000256" key="2">
    <source>
        <dbReference type="ARBA" id="ARBA00022692"/>
    </source>
</evidence>
<accession>A0A5E4R1U1</accession>
<keyword evidence="5" id="KW-0130">Cell adhesion</keyword>
<keyword evidence="8" id="KW-1015">Disulfide bond</keyword>
<keyword evidence="3" id="KW-0732">Signal</keyword>
<evidence type="ECO:0000256" key="1">
    <source>
        <dbReference type="ARBA" id="ARBA00004167"/>
    </source>
</evidence>
<feature type="domain" description="Fibronectin type-III" evidence="10">
    <location>
        <begin position="161"/>
        <end position="255"/>
    </location>
</feature>
<evidence type="ECO:0000256" key="4">
    <source>
        <dbReference type="ARBA" id="ARBA00022737"/>
    </source>
</evidence>
<dbReference type="SMART" id="SM00060">
    <property type="entry name" value="FN3"/>
    <property type="match status" value="2"/>
</dbReference>
<dbReference type="PANTHER" id="PTHR13817:SF166">
    <property type="entry name" value="NEURONAL IGCAM-RELATED"/>
    <property type="match status" value="1"/>
</dbReference>
<dbReference type="GO" id="GO:0007416">
    <property type="term" value="P:synapse assembly"/>
    <property type="evidence" value="ECO:0007669"/>
    <property type="project" value="TreeGrafter"/>
</dbReference>
<dbReference type="EMBL" id="FZQP02006806">
    <property type="protein sequence ID" value="VVD03840.1"/>
    <property type="molecule type" value="Genomic_DNA"/>
</dbReference>
<dbReference type="Pfam" id="PF25059">
    <property type="entry name" value="FN3_DSCAM-DSCAML_C"/>
    <property type="match status" value="1"/>
</dbReference>
<sequence length="482" mass="52643">MPQDVKVDAFDKHTLRVTWKPPPPQDWNGELQGYYVGYKLASSNKSYVFETVDISKESGKEHHLDILNLKTYTQYAIVVQAFNKMGSGPVSNEVRAYTAEGAPSAPPQDVLCTTLTAQTIRVSWVSPPLAAANGLIKAYKVIYGPSETCSETILHGLQKFTNYSMEVLATTNGGDGDSILVSWRPPAQPNGVVTHYNVYTQAQNAEPHPNKVPASQTSYSATELKAGRYDFWVTASTIIGEGQPSATASCSPSDKVPAKIASFDESFTATYKEDVKLPCLAVGVPQPNILLQNESANCRKVHCRSLVWRERTQGSTLVTLRTSSERTPSLTRCHATLPSATEHRVFICFISHAATQAPRRRRPVLGRRLHHPLQTGIRRLGNCTDINSIIGTGEASDVVIARTRGSKPPVPRAADFIEVGSSSVTLHLKQWLDGGCPMSHFVVENKKKGAAEWNQISNAVKPGGNFVVLASHMVRAADHRSQ</sequence>
<dbReference type="InterPro" id="IPR050964">
    <property type="entry name" value="Striated_Muscle_Regulatory"/>
</dbReference>
<evidence type="ECO:0000256" key="6">
    <source>
        <dbReference type="ARBA" id="ARBA00022989"/>
    </source>
</evidence>
<dbReference type="AlphaFoldDB" id="A0A5E4R1U1"/>
<protein>
    <recommendedName>
        <fullName evidence="10">Fibronectin type-III domain-containing protein</fullName>
    </recommendedName>
</protein>
<proteinExistence type="predicted"/>
<dbReference type="Proteomes" id="UP000324832">
    <property type="component" value="Unassembled WGS sequence"/>
</dbReference>
<evidence type="ECO:0000256" key="9">
    <source>
        <dbReference type="ARBA" id="ARBA00023319"/>
    </source>
</evidence>
<keyword evidence="6" id="KW-1133">Transmembrane helix</keyword>
<keyword evidence="7" id="KW-0472">Membrane</keyword>
<evidence type="ECO:0000256" key="8">
    <source>
        <dbReference type="ARBA" id="ARBA00023157"/>
    </source>
</evidence>
<feature type="domain" description="Fibronectin type-III" evidence="10">
    <location>
        <begin position="1"/>
        <end position="101"/>
    </location>
</feature>
<dbReference type="InterPro" id="IPR013783">
    <property type="entry name" value="Ig-like_fold"/>
</dbReference>
<keyword evidence="4" id="KW-0677">Repeat</keyword>
<dbReference type="GO" id="GO:0045202">
    <property type="term" value="C:synapse"/>
    <property type="evidence" value="ECO:0007669"/>
    <property type="project" value="TreeGrafter"/>
</dbReference>
<evidence type="ECO:0000313" key="12">
    <source>
        <dbReference type="Proteomes" id="UP000324832"/>
    </source>
</evidence>
<organism evidence="11 12">
    <name type="scientific">Leptidea sinapis</name>
    <dbReference type="NCBI Taxonomy" id="189913"/>
    <lineage>
        <taxon>Eukaryota</taxon>
        <taxon>Metazoa</taxon>
        <taxon>Ecdysozoa</taxon>
        <taxon>Arthropoda</taxon>
        <taxon>Hexapoda</taxon>
        <taxon>Insecta</taxon>
        <taxon>Pterygota</taxon>
        <taxon>Neoptera</taxon>
        <taxon>Endopterygota</taxon>
        <taxon>Lepidoptera</taxon>
        <taxon>Glossata</taxon>
        <taxon>Ditrysia</taxon>
        <taxon>Papilionoidea</taxon>
        <taxon>Pieridae</taxon>
        <taxon>Dismorphiinae</taxon>
        <taxon>Leptidea</taxon>
    </lineage>
</organism>
<dbReference type="GO" id="GO:0016020">
    <property type="term" value="C:membrane"/>
    <property type="evidence" value="ECO:0007669"/>
    <property type="project" value="UniProtKB-SubCell"/>
</dbReference>
<dbReference type="InterPro" id="IPR003961">
    <property type="entry name" value="FN3_dom"/>
</dbReference>
<reference evidence="11 12" key="1">
    <citation type="submission" date="2017-07" db="EMBL/GenBank/DDBJ databases">
        <authorList>
            <person name="Talla V."/>
            <person name="Backstrom N."/>
        </authorList>
    </citation>
    <scope>NUCLEOTIDE SEQUENCE [LARGE SCALE GENOMIC DNA]</scope>
</reference>
<name>A0A5E4R1U1_9NEOP</name>
<evidence type="ECO:0000256" key="7">
    <source>
        <dbReference type="ARBA" id="ARBA00023136"/>
    </source>
</evidence>
<evidence type="ECO:0000256" key="3">
    <source>
        <dbReference type="ARBA" id="ARBA00022729"/>
    </source>
</evidence>
<dbReference type="Gene3D" id="2.60.40.10">
    <property type="entry name" value="Immunoglobulins"/>
    <property type="match status" value="4"/>
</dbReference>
<gene>
    <name evidence="11" type="ORF">LSINAPIS_LOCUS13745</name>
</gene>
<dbReference type="InterPro" id="IPR056754">
    <property type="entry name" value="DSCAM/DSCAML_C"/>
</dbReference>
<keyword evidence="9" id="KW-0393">Immunoglobulin domain</keyword>
<evidence type="ECO:0000259" key="10">
    <source>
        <dbReference type="PROSITE" id="PS50853"/>
    </source>
</evidence>
<keyword evidence="2" id="KW-0812">Transmembrane</keyword>
<dbReference type="Pfam" id="PF00041">
    <property type="entry name" value="fn3"/>
    <property type="match status" value="2"/>
</dbReference>
<dbReference type="PROSITE" id="PS50853">
    <property type="entry name" value="FN3"/>
    <property type="match status" value="2"/>
</dbReference>
<dbReference type="PANTHER" id="PTHR13817">
    <property type="entry name" value="TITIN"/>
    <property type="match status" value="1"/>
</dbReference>
<keyword evidence="12" id="KW-1185">Reference proteome</keyword>
<comment type="subcellular location">
    <subcellularLocation>
        <location evidence="1">Membrane</location>
        <topology evidence="1">Single-pass membrane protein</topology>
    </subcellularLocation>
</comment>